<dbReference type="InterPro" id="IPR007421">
    <property type="entry name" value="Schlafen_AlbA_2_dom"/>
</dbReference>
<dbReference type="PANTHER" id="PTHR30595:SF6">
    <property type="entry name" value="SCHLAFEN ALBA-2 DOMAIN-CONTAINING PROTEIN"/>
    <property type="match status" value="1"/>
</dbReference>
<dbReference type="Gene3D" id="3.30.565.60">
    <property type="match status" value="1"/>
</dbReference>
<proteinExistence type="predicted"/>
<dbReference type="EMBL" id="AYSV01000072">
    <property type="protein sequence ID" value="ETD72230.1"/>
    <property type="molecule type" value="Genomic_DNA"/>
</dbReference>
<evidence type="ECO:0000313" key="2">
    <source>
        <dbReference type="EMBL" id="ETD72230.1"/>
    </source>
</evidence>
<dbReference type="AlphaFoldDB" id="V8G737"/>
<name>V8G737_9BURK</name>
<dbReference type="InterPro" id="IPR038461">
    <property type="entry name" value="Schlafen_AlbA_2_dom_sf"/>
</dbReference>
<dbReference type="Pfam" id="PF13749">
    <property type="entry name" value="HATPase_c_4"/>
    <property type="match status" value="1"/>
</dbReference>
<evidence type="ECO:0000259" key="1">
    <source>
        <dbReference type="Pfam" id="PF04326"/>
    </source>
</evidence>
<dbReference type="Pfam" id="PF04326">
    <property type="entry name" value="SLFN_AlbA_2"/>
    <property type="match status" value="1"/>
</dbReference>
<dbReference type="InterPro" id="IPR038475">
    <property type="entry name" value="RecG_C_sf"/>
</dbReference>
<dbReference type="Gene3D" id="3.30.950.30">
    <property type="entry name" value="Schlafen, AAA domain"/>
    <property type="match status" value="1"/>
</dbReference>
<dbReference type="OrthoDB" id="9768354at2"/>
<gene>
    <name evidence="2" type="ORF">V757_05670</name>
</gene>
<evidence type="ECO:0000313" key="3">
    <source>
        <dbReference type="Proteomes" id="UP000018766"/>
    </source>
</evidence>
<reference evidence="2 3" key="1">
    <citation type="submission" date="2013-11" db="EMBL/GenBank/DDBJ databases">
        <title>Genomic analysis of Pelistega sp. HM-7.</title>
        <authorList>
            <person name="Kumbhare S.V."/>
            <person name="Shetty S.A."/>
            <person name="Sharma O."/>
            <person name="Dhotre D.P."/>
        </authorList>
    </citation>
    <scope>NUCLEOTIDE SEQUENCE [LARGE SCALE GENOMIC DNA]</scope>
    <source>
        <strain evidence="2 3">HM-7</strain>
    </source>
</reference>
<organism evidence="2 3">
    <name type="scientific">Pelistega indica</name>
    <dbReference type="NCBI Taxonomy" id="1414851"/>
    <lineage>
        <taxon>Bacteria</taxon>
        <taxon>Pseudomonadati</taxon>
        <taxon>Pseudomonadota</taxon>
        <taxon>Betaproteobacteria</taxon>
        <taxon>Burkholderiales</taxon>
        <taxon>Alcaligenaceae</taxon>
        <taxon>Pelistega</taxon>
    </lineage>
</organism>
<sequence>MHQLPININDLLANHSIESERIEYKEGWNPESILHTICAFANDFYNLGGGYIVIGVKEKDGIPQLPPVGLRSEQIDVIQKELVSLEKNAIQPSFNTLTATYNIQGKLILVLWVVGGEVRPYKAKKSLGKENKGWAYYIRKHTSTVVATGADEQELISLANSVPFDDRLQIASSLDDLEPHLIREFLTEIKSDLAKEAKSLSVIELGQRMNIIGGTAETLFPKNVGLMFFNSTPERFFPYSQIEVVYFPDGTGGNQIDEKVFKGPVGRIVQDALIFIKNLYLKERIHKLPDQAESKRFFNFPFEAIEEALVNAVYHRSYEIREPIEVRIERTGISILSYPGPDRSISLDKLQLGKAVSRRYRNRRIGEFLKELDLTEGRSTGIPKILRVMMENGSPEPIFETDDERSYFLIHLPIHADFLDNDERSIQDTPQD</sequence>
<dbReference type="PANTHER" id="PTHR30595">
    <property type="entry name" value="GLPR-RELATED TRANSCRIPTIONAL REPRESSOR"/>
    <property type="match status" value="1"/>
</dbReference>
<feature type="non-terminal residue" evidence="2">
    <location>
        <position position="432"/>
    </location>
</feature>
<keyword evidence="3" id="KW-1185">Reference proteome</keyword>
<accession>V8G737</accession>
<protein>
    <submittedName>
        <fullName evidence="2">Transcriptional regulator</fullName>
    </submittedName>
</protein>
<dbReference type="Proteomes" id="UP000018766">
    <property type="component" value="Unassembled WGS sequence"/>
</dbReference>
<feature type="domain" description="Schlafen AlbA-2" evidence="1">
    <location>
        <begin position="18"/>
        <end position="145"/>
    </location>
</feature>
<comment type="caution">
    <text evidence="2">The sequence shown here is derived from an EMBL/GenBank/DDBJ whole genome shotgun (WGS) entry which is preliminary data.</text>
</comment>